<evidence type="ECO:0000256" key="1">
    <source>
        <dbReference type="SAM" id="MobiDB-lite"/>
    </source>
</evidence>
<accession>A0A9D1MTL3</accession>
<dbReference type="InterPro" id="IPR001943">
    <property type="entry name" value="UVR_dom"/>
</dbReference>
<dbReference type="GO" id="GO:0046870">
    <property type="term" value="F:cadmium ion binding"/>
    <property type="evidence" value="ECO:0007669"/>
    <property type="project" value="TreeGrafter"/>
</dbReference>
<dbReference type="EMBL" id="DVNM01000005">
    <property type="protein sequence ID" value="HIU68485.1"/>
    <property type="molecule type" value="Genomic_DNA"/>
</dbReference>
<dbReference type="PANTHER" id="PTHR38430:SF1">
    <property type="entry name" value="PROTEIN-ARGININE KINASE ACTIVATOR PROTEIN"/>
    <property type="match status" value="1"/>
</dbReference>
<reference evidence="3" key="2">
    <citation type="journal article" date="2021" name="PeerJ">
        <title>Extensive microbial diversity within the chicken gut microbiome revealed by metagenomics and culture.</title>
        <authorList>
            <person name="Gilroy R."/>
            <person name="Ravi A."/>
            <person name="Getino M."/>
            <person name="Pursley I."/>
            <person name="Horton D.L."/>
            <person name="Alikhan N.F."/>
            <person name="Baker D."/>
            <person name="Gharbi K."/>
            <person name="Hall N."/>
            <person name="Watson M."/>
            <person name="Adriaenssens E.M."/>
            <person name="Foster-Nyarko E."/>
            <person name="Jarju S."/>
            <person name="Secka A."/>
            <person name="Antonio M."/>
            <person name="Oren A."/>
            <person name="Chaudhuri R.R."/>
            <person name="La Ragione R."/>
            <person name="Hildebrand F."/>
            <person name="Pallen M.J."/>
        </authorList>
    </citation>
    <scope>NUCLEOTIDE SEQUENCE</scope>
    <source>
        <strain evidence="3">CHK176-6737</strain>
    </source>
</reference>
<feature type="region of interest" description="Disordered" evidence="1">
    <location>
        <begin position="120"/>
        <end position="143"/>
    </location>
</feature>
<dbReference type="AlphaFoldDB" id="A0A9D1MTL3"/>
<name>A0A9D1MTL3_9FIRM</name>
<evidence type="ECO:0000313" key="3">
    <source>
        <dbReference type="EMBL" id="HIU68485.1"/>
    </source>
</evidence>
<protein>
    <submittedName>
        <fullName evidence="3">UvrB/UvrC motif-containing protein</fullName>
    </submittedName>
</protein>
<dbReference type="SUPFAM" id="SSF46600">
    <property type="entry name" value="C-terminal UvrC-binding domain of UvrB"/>
    <property type="match status" value="1"/>
</dbReference>
<dbReference type="PROSITE" id="PS50151">
    <property type="entry name" value="UVR"/>
    <property type="match status" value="1"/>
</dbReference>
<dbReference type="InterPro" id="IPR036876">
    <property type="entry name" value="UVR_dom_sf"/>
</dbReference>
<dbReference type="Gene3D" id="4.10.860.10">
    <property type="entry name" value="UVR domain"/>
    <property type="match status" value="1"/>
</dbReference>
<evidence type="ECO:0000313" key="4">
    <source>
        <dbReference type="Proteomes" id="UP000824125"/>
    </source>
</evidence>
<dbReference type="InterPro" id="IPR025542">
    <property type="entry name" value="YacH"/>
</dbReference>
<feature type="domain" description="UVR" evidence="2">
    <location>
        <begin position="139"/>
        <end position="174"/>
    </location>
</feature>
<dbReference type="GO" id="GO:0005507">
    <property type="term" value="F:copper ion binding"/>
    <property type="evidence" value="ECO:0007669"/>
    <property type="project" value="TreeGrafter"/>
</dbReference>
<dbReference type="GO" id="GO:0008270">
    <property type="term" value="F:zinc ion binding"/>
    <property type="evidence" value="ECO:0007669"/>
    <property type="project" value="TreeGrafter"/>
</dbReference>
<evidence type="ECO:0000259" key="2">
    <source>
        <dbReference type="PROSITE" id="PS50151"/>
    </source>
</evidence>
<dbReference type="GO" id="GO:0050897">
    <property type="term" value="F:cobalt ion binding"/>
    <property type="evidence" value="ECO:0007669"/>
    <property type="project" value="TreeGrafter"/>
</dbReference>
<reference evidence="3" key="1">
    <citation type="submission" date="2020-10" db="EMBL/GenBank/DDBJ databases">
        <authorList>
            <person name="Gilroy R."/>
        </authorList>
    </citation>
    <scope>NUCLEOTIDE SEQUENCE</scope>
    <source>
        <strain evidence="3">CHK176-6737</strain>
    </source>
</reference>
<dbReference type="Proteomes" id="UP000824125">
    <property type="component" value="Unassembled WGS sequence"/>
</dbReference>
<dbReference type="GO" id="GO:1990170">
    <property type="term" value="P:stress response to cadmium ion"/>
    <property type="evidence" value="ECO:0007669"/>
    <property type="project" value="TreeGrafter"/>
</dbReference>
<organism evidence="3 4">
    <name type="scientific">Candidatus Scybalenecus merdavium</name>
    <dbReference type="NCBI Taxonomy" id="2840939"/>
    <lineage>
        <taxon>Bacteria</taxon>
        <taxon>Bacillati</taxon>
        <taxon>Bacillota</taxon>
        <taxon>Clostridia</taxon>
        <taxon>Eubacteriales</taxon>
        <taxon>Oscillospiraceae</taxon>
        <taxon>Oscillospiraceae incertae sedis</taxon>
        <taxon>Candidatus Scybalenecus</taxon>
    </lineage>
</organism>
<feature type="compositionally biased region" description="Basic and acidic residues" evidence="1">
    <location>
        <begin position="120"/>
        <end position="134"/>
    </location>
</feature>
<dbReference type="PANTHER" id="PTHR38430">
    <property type="entry name" value="PROTEIN-ARGININE KINASE ACTIVATOR PROTEIN"/>
    <property type="match status" value="1"/>
</dbReference>
<dbReference type="GO" id="GO:1990169">
    <property type="term" value="P:stress response to copper ion"/>
    <property type="evidence" value="ECO:0007669"/>
    <property type="project" value="TreeGrafter"/>
</dbReference>
<dbReference type="Pfam" id="PF02151">
    <property type="entry name" value="UVR"/>
    <property type="match status" value="1"/>
</dbReference>
<gene>
    <name evidence="3" type="ORF">IAD23_00830</name>
</gene>
<dbReference type="PIRSF" id="PIRSF015034">
    <property type="entry name" value="YacH"/>
    <property type="match status" value="1"/>
</dbReference>
<proteinExistence type="predicted"/>
<comment type="caution">
    <text evidence="3">The sequence shown here is derived from an EMBL/GenBank/DDBJ whole genome shotgun (WGS) entry which is preliminary data.</text>
</comment>
<sequence length="175" mass="19803">MRCQRCNQNEATTHIRQNINGHVTEMYLCPDCAKELHANDMFEPFNLGSFFGNFLGASTAAFNALAGVDRCGYCNSSLNDIVSSGKMGCAHCYDKFYEQLYPSLERMHGNVHHIGKHVHYTQENETDAKKEAPKAENPLSEVDRLKEELKEAIKTQNFERAAVLRDTIKELEGDK</sequence>